<proteinExistence type="predicted"/>
<evidence type="ECO:0000313" key="1">
    <source>
        <dbReference type="EMBL" id="KAK8026507.1"/>
    </source>
</evidence>
<organism evidence="1 2">
    <name type="scientific">Apiospora marii</name>
    <dbReference type="NCBI Taxonomy" id="335849"/>
    <lineage>
        <taxon>Eukaryota</taxon>
        <taxon>Fungi</taxon>
        <taxon>Dikarya</taxon>
        <taxon>Ascomycota</taxon>
        <taxon>Pezizomycotina</taxon>
        <taxon>Sordariomycetes</taxon>
        <taxon>Xylariomycetidae</taxon>
        <taxon>Amphisphaeriales</taxon>
        <taxon>Apiosporaceae</taxon>
        <taxon>Apiospora</taxon>
    </lineage>
</organism>
<accession>A0ABR1S3T0</accession>
<keyword evidence="2" id="KW-1185">Reference proteome</keyword>
<reference evidence="1 2" key="1">
    <citation type="submission" date="2023-01" db="EMBL/GenBank/DDBJ databases">
        <title>Analysis of 21 Apiospora genomes using comparative genomics revels a genus with tremendous synthesis potential of carbohydrate active enzymes and secondary metabolites.</title>
        <authorList>
            <person name="Sorensen T."/>
        </authorList>
    </citation>
    <scope>NUCLEOTIDE SEQUENCE [LARGE SCALE GENOMIC DNA]</scope>
    <source>
        <strain evidence="1 2">CBS 20057</strain>
    </source>
</reference>
<dbReference type="EMBL" id="JAQQWI010000007">
    <property type="protein sequence ID" value="KAK8026507.1"/>
    <property type="molecule type" value="Genomic_DNA"/>
</dbReference>
<name>A0ABR1S3T0_9PEZI</name>
<gene>
    <name evidence="1" type="ORF">PG991_003563</name>
</gene>
<evidence type="ECO:0000313" key="2">
    <source>
        <dbReference type="Proteomes" id="UP001396898"/>
    </source>
</evidence>
<sequence>MPRDGPRGRPTPGALEATVHAAIAPGRKLCTRGTVNDRESVFAVSETRLSHLNALEKEVAKINILPLHTPTAREGIIPKTNIAPHVAGDVTEVTGEQGIMATGTDIQQAVAAAVLWEFDLRAGSPLVPRTY</sequence>
<comment type="caution">
    <text evidence="1">The sequence shown here is derived from an EMBL/GenBank/DDBJ whole genome shotgun (WGS) entry which is preliminary data.</text>
</comment>
<dbReference type="Proteomes" id="UP001396898">
    <property type="component" value="Unassembled WGS sequence"/>
</dbReference>
<evidence type="ECO:0008006" key="3">
    <source>
        <dbReference type="Google" id="ProtNLM"/>
    </source>
</evidence>
<protein>
    <recommendedName>
        <fullName evidence="3">Aldehyde oxidase/xanthine dehydrogenase second molybdopterin binding domain-containing protein</fullName>
    </recommendedName>
</protein>